<keyword evidence="10" id="KW-1185">Reference proteome</keyword>
<comment type="similarity">
    <text evidence="3 6">Belongs to the peptidase S33 family.</text>
</comment>
<dbReference type="PANTHER" id="PTHR21661:SF35">
    <property type="entry name" value="EPOXIDE HYDROLASE"/>
    <property type="match status" value="1"/>
</dbReference>
<evidence type="ECO:0000256" key="6">
    <source>
        <dbReference type="PIRNR" id="PIRNR001112"/>
    </source>
</evidence>
<dbReference type="Gene3D" id="3.40.50.1820">
    <property type="entry name" value="alpha/beta hydrolase"/>
    <property type="match status" value="1"/>
</dbReference>
<comment type="subcellular location">
    <subcellularLocation>
        <location evidence="6">Endoplasmic reticulum membrane</location>
    </subcellularLocation>
    <subcellularLocation>
        <location evidence="2">Microsome membrane</location>
        <topology evidence="2">Single-pass membrane protein</topology>
    </subcellularLocation>
</comment>
<dbReference type="EMBL" id="OV121132">
    <property type="protein sequence ID" value="CAH0547780.1"/>
    <property type="molecule type" value="Genomic_DNA"/>
</dbReference>
<dbReference type="InterPro" id="IPR016292">
    <property type="entry name" value="Epoxide_hydrolase"/>
</dbReference>
<evidence type="ECO:0000256" key="2">
    <source>
        <dbReference type="ARBA" id="ARBA00004111"/>
    </source>
</evidence>
<sequence>MDWISKGFLILLVILVTYLYNLSQKVPDLPEFEDTWWGVGKEQYNEESDITPFKISLNDKDLHKQLSSYKITQSLDGTNHEYGINTNLLEDIIEHWHKDYNWTQRKKYLNKFPQFTVKVQGLKIHFIRLSPKIDPTRPPPSVLPLMLLHGWPSSVREFYDVIPLLNQHKPGVNFVFDIIVPSLPNSGFSDATRKPGLGLIEHSVLLKNFMLKLGFPKFYVHGGDWGAAIAQTIATLYPDHLFGIHSTRCLVNRYSDFKIMMFSLVPSLIIAKEKTHKLYPVLDKVKFLLSNFGYLHMQAHKPDAIGVALNDSPVGLAAYILDKFIESSDVMLKDGGLKNSYKFDALIDNLMIYWVTGKITNSMRIFAETFNKRNFDYQLDLIPTEVPTACTRFTQDIFYYPETILMDKFFKLVHINDLDVGHFPGYENPELLAQEIWKAINRIEEVLRVEEIYHVHLLKKITWLGPSDREHWLAEK</sequence>
<keyword evidence="6" id="KW-0472">Membrane</keyword>
<evidence type="ECO:0000256" key="1">
    <source>
        <dbReference type="ARBA" id="ARBA00000221"/>
    </source>
</evidence>
<dbReference type="InterPro" id="IPR029058">
    <property type="entry name" value="AB_hydrolase_fold"/>
</dbReference>
<dbReference type="InterPro" id="IPR010497">
    <property type="entry name" value="Epoxide_hydro_N"/>
</dbReference>
<keyword evidence="4 6" id="KW-0058">Aromatic hydrocarbons catabolism</keyword>
<protein>
    <recommendedName>
        <fullName evidence="6">Epoxide hydrolase</fullName>
        <ecNumber evidence="6">3.3.2.9</ecNumber>
    </recommendedName>
</protein>
<reference evidence="9" key="1">
    <citation type="submission" date="2021-12" db="EMBL/GenBank/DDBJ databases">
        <authorList>
            <person name="King R."/>
        </authorList>
    </citation>
    <scope>NUCLEOTIDE SEQUENCE</scope>
</reference>
<comment type="catalytic activity">
    <reaction evidence="6">
        <text>cis-stilbene oxide + H2O = (1R,2R)-hydrobenzoin</text>
        <dbReference type="Rhea" id="RHEA:23900"/>
        <dbReference type="ChEBI" id="CHEBI:15377"/>
        <dbReference type="ChEBI" id="CHEBI:50004"/>
        <dbReference type="ChEBI" id="CHEBI:50014"/>
        <dbReference type="EC" id="3.3.2.9"/>
    </reaction>
</comment>
<evidence type="ECO:0000256" key="7">
    <source>
        <dbReference type="SAM" id="SignalP"/>
    </source>
</evidence>
<dbReference type="PRINTS" id="PR00412">
    <property type="entry name" value="EPOXHYDRLASE"/>
</dbReference>
<dbReference type="SUPFAM" id="SSF53474">
    <property type="entry name" value="alpha/beta-Hydrolases"/>
    <property type="match status" value="1"/>
</dbReference>
<evidence type="ECO:0000256" key="5">
    <source>
        <dbReference type="ARBA" id="ARBA00022801"/>
    </source>
</evidence>
<dbReference type="EC" id="3.3.2.9" evidence="6"/>
<dbReference type="GO" id="GO:0033961">
    <property type="term" value="F:cis-stilbene-oxide hydrolase activity"/>
    <property type="evidence" value="ECO:0007669"/>
    <property type="project" value="UniProtKB-UniRule"/>
</dbReference>
<feature type="chain" id="PRO_5040347983" description="Epoxide hydrolase" evidence="7">
    <location>
        <begin position="24"/>
        <end position="476"/>
    </location>
</feature>
<evidence type="ECO:0000313" key="9">
    <source>
        <dbReference type="EMBL" id="CAH0547780.1"/>
    </source>
</evidence>
<evidence type="ECO:0000313" key="10">
    <source>
        <dbReference type="Proteomes" id="UP001154078"/>
    </source>
</evidence>
<evidence type="ECO:0000256" key="4">
    <source>
        <dbReference type="ARBA" id="ARBA00022797"/>
    </source>
</evidence>
<dbReference type="Pfam" id="PF06441">
    <property type="entry name" value="EHN"/>
    <property type="match status" value="1"/>
</dbReference>
<feature type="domain" description="Epoxide hydrolase N-terminal" evidence="8">
    <location>
        <begin position="50"/>
        <end position="158"/>
    </location>
</feature>
<dbReference type="Proteomes" id="UP001154078">
    <property type="component" value="Chromosome 1"/>
</dbReference>
<dbReference type="OrthoDB" id="7130006at2759"/>
<feature type="signal peptide" evidence="7">
    <location>
        <begin position="1"/>
        <end position="23"/>
    </location>
</feature>
<comment type="catalytic activity">
    <reaction evidence="1 6">
        <text>1-(4-methoxyphenyl)-N-methyl-N-[(3-methyloxetan-3-yl)methyl]methanamine + H2O = 2-{[(4-methoxybenzyl)(methyl)amino]methyl}-2-methylpropane-1,3-diol</text>
        <dbReference type="Rhea" id="RHEA:55764"/>
        <dbReference type="ChEBI" id="CHEBI:15377"/>
        <dbReference type="ChEBI" id="CHEBI:139161"/>
        <dbReference type="ChEBI" id="CHEBI:139164"/>
        <dbReference type="EC" id="3.3.2.9"/>
    </reaction>
</comment>
<dbReference type="PANTHER" id="PTHR21661">
    <property type="entry name" value="EPOXIDE HYDROLASE 1-RELATED"/>
    <property type="match status" value="1"/>
</dbReference>
<dbReference type="PIRSF" id="PIRSF001112">
    <property type="entry name" value="Epoxide_hydrolase"/>
    <property type="match status" value="1"/>
</dbReference>
<dbReference type="GO" id="GO:0097176">
    <property type="term" value="P:epoxide metabolic process"/>
    <property type="evidence" value="ECO:0007669"/>
    <property type="project" value="TreeGrafter"/>
</dbReference>
<keyword evidence="7" id="KW-0732">Signal</keyword>
<accession>A0A9P0AQB5</accession>
<organism evidence="9 10">
    <name type="scientific">Brassicogethes aeneus</name>
    <name type="common">Rape pollen beetle</name>
    <name type="synonym">Meligethes aeneus</name>
    <dbReference type="NCBI Taxonomy" id="1431903"/>
    <lineage>
        <taxon>Eukaryota</taxon>
        <taxon>Metazoa</taxon>
        <taxon>Ecdysozoa</taxon>
        <taxon>Arthropoda</taxon>
        <taxon>Hexapoda</taxon>
        <taxon>Insecta</taxon>
        <taxon>Pterygota</taxon>
        <taxon>Neoptera</taxon>
        <taxon>Endopterygota</taxon>
        <taxon>Coleoptera</taxon>
        <taxon>Polyphaga</taxon>
        <taxon>Cucujiformia</taxon>
        <taxon>Nitidulidae</taxon>
        <taxon>Meligethinae</taxon>
        <taxon>Brassicogethes</taxon>
    </lineage>
</organism>
<dbReference type="GO" id="GO:0005789">
    <property type="term" value="C:endoplasmic reticulum membrane"/>
    <property type="evidence" value="ECO:0007669"/>
    <property type="project" value="UniProtKB-SubCell"/>
</dbReference>
<gene>
    <name evidence="9" type="ORF">MELIAE_LOCUS1705</name>
</gene>
<keyword evidence="6" id="KW-0256">Endoplasmic reticulum</keyword>
<name>A0A9P0AQB5_BRAAE</name>
<evidence type="ECO:0000259" key="8">
    <source>
        <dbReference type="Pfam" id="PF06441"/>
    </source>
</evidence>
<dbReference type="InterPro" id="IPR000639">
    <property type="entry name" value="Epox_hydrolase-like"/>
</dbReference>
<comment type="function">
    <text evidence="6">Catalyzes juvenile hormone hydrolysis.</text>
</comment>
<evidence type="ECO:0000256" key="3">
    <source>
        <dbReference type="ARBA" id="ARBA00010088"/>
    </source>
</evidence>
<keyword evidence="5 6" id="KW-0378">Hydrolase</keyword>
<proteinExistence type="inferred from homology"/>
<dbReference type="AlphaFoldDB" id="A0A9P0AQB5"/>